<evidence type="ECO:0000313" key="1">
    <source>
        <dbReference type="EMBL" id="CAA2634244.1"/>
    </source>
</evidence>
<dbReference type="AlphaFoldDB" id="A0A7I8JUX2"/>
<organism evidence="1">
    <name type="scientific">Spirodela intermedia</name>
    <name type="common">Intermediate duckweed</name>
    <dbReference type="NCBI Taxonomy" id="51605"/>
    <lineage>
        <taxon>Eukaryota</taxon>
        <taxon>Viridiplantae</taxon>
        <taxon>Streptophyta</taxon>
        <taxon>Embryophyta</taxon>
        <taxon>Tracheophyta</taxon>
        <taxon>Spermatophyta</taxon>
        <taxon>Magnoliopsida</taxon>
        <taxon>Liliopsida</taxon>
        <taxon>Araceae</taxon>
        <taxon>Lemnoideae</taxon>
        <taxon>Spirodela</taxon>
    </lineage>
</organism>
<keyword evidence="2" id="KW-1185">Reference proteome</keyword>
<proteinExistence type="predicted"/>
<gene>
    <name evidence="1" type="ORF">SI7747_18019669</name>
</gene>
<dbReference type="Proteomes" id="UP001189122">
    <property type="component" value="Unassembled WGS sequence"/>
</dbReference>
<protein>
    <submittedName>
        <fullName evidence="1">Uncharacterized protein</fullName>
    </submittedName>
</protein>
<dbReference type="EMBL" id="CACRZD030000018">
    <property type="protein sequence ID" value="CAA6673252.1"/>
    <property type="molecule type" value="Genomic_DNA"/>
</dbReference>
<sequence length="35" mass="3958">MLQWRYISDAPRSEHLGGSSCSVYGLKGSPWTRTM</sequence>
<reference evidence="1 2" key="1">
    <citation type="submission" date="2019-12" db="EMBL/GenBank/DDBJ databases">
        <authorList>
            <person name="Scholz U."/>
            <person name="Mascher M."/>
            <person name="Fiebig A."/>
        </authorList>
    </citation>
    <scope>NUCLEOTIDE SEQUENCE</scope>
</reference>
<name>A0A7I8JUX2_SPIIN</name>
<evidence type="ECO:0000313" key="2">
    <source>
        <dbReference type="Proteomes" id="UP001189122"/>
    </source>
</evidence>
<dbReference type="EMBL" id="LR743605">
    <property type="protein sequence ID" value="CAA2634244.1"/>
    <property type="molecule type" value="Genomic_DNA"/>
</dbReference>
<accession>A0A7I8JUX2</accession>